<name>A0A8S0WEL9_CYCAE</name>
<keyword evidence="3 6" id="KW-0812">Transmembrane</keyword>
<keyword evidence="9" id="KW-1185">Reference proteome</keyword>
<dbReference type="FunFam" id="1.20.1250.20:FF:000117">
    <property type="entry name" value="MFS hexose transporter"/>
    <property type="match status" value="1"/>
</dbReference>
<comment type="subcellular location">
    <subcellularLocation>
        <location evidence="1">Membrane</location>
        <topology evidence="1">Multi-pass membrane protein</topology>
    </subcellularLocation>
</comment>
<dbReference type="GO" id="GO:0016020">
    <property type="term" value="C:membrane"/>
    <property type="evidence" value="ECO:0007669"/>
    <property type="project" value="UniProtKB-SubCell"/>
</dbReference>
<feature type="transmembrane region" description="Helical" evidence="6">
    <location>
        <begin position="26"/>
        <end position="50"/>
    </location>
</feature>
<evidence type="ECO:0000256" key="4">
    <source>
        <dbReference type="ARBA" id="ARBA00022989"/>
    </source>
</evidence>
<dbReference type="AlphaFoldDB" id="A0A8S0WEL9"/>
<dbReference type="Pfam" id="PF00083">
    <property type="entry name" value="Sugar_tr"/>
    <property type="match status" value="1"/>
</dbReference>
<dbReference type="PROSITE" id="PS50850">
    <property type="entry name" value="MFS"/>
    <property type="match status" value="1"/>
</dbReference>
<evidence type="ECO:0000256" key="5">
    <source>
        <dbReference type="ARBA" id="ARBA00023136"/>
    </source>
</evidence>
<evidence type="ECO:0000256" key="2">
    <source>
        <dbReference type="ARBA" id="ARBA00010992"/>
    </source>
</evidence>
<evidence type="ECO:0000259" key="7">
    <source>
        <dbReference type="PROSITE" id="PS50850"/>
    </source>
</evidence>
<evidence type="ECO:0000256" key="6">
    <source>
        <dbReference type="SAM" id="Phobius"/>
    </source>
</evidence>
<dbReference type="SUPFAM" id="SSF103473">
    <property type="entry name" value="MFS general substrate transporter"/>
    <property type="match status" value="1"/>
</dbReference>
<dbReference type="InterPro" id="IPR020846">
    <property type="entry name" value="MFS_dom"/>
</dbReference>
<evidence type="ECO:0000313" key="9">
    <source>
        <dbReference type="Proteomes" id="UP000467700"/>
    </source>
</evidence>
<keyword evidence="4 6" id="KW-1133">Transmembrane helix</keyword>
<dbReference type="InterPro" id="IPR050360">
    <property type="entry name" value="MFS_Sugar_Transporters"/>
</dbReference>
<evidence type="ECO:0000256" key="1">
    <source>
        <dbReference type="ARBA" id="ARBA00004141"/>
    </source>
</evidence>
<dbReference type="InterPro" id="IPR036259">
    <property type="entry name" value="MFS_trans_sf"/>
</dbReference>
<dbReference type="InterPro" id="IPR005828">
    <property type="entry name" value="MFS_sugar_transport-like"/>
</dbReference>
<dbReference type="GO" id="GO:0005351">
    <property type="term" value="F:carbohydrate:proton symporter activity"/>
    <property type="evidence" value="ECO:0007669"/>
    <property type="project" value="TreeGrafter"/>
</dbReference>
<feature type="transmembrane region" description="Helical" evidence="6">
    <location>
        <begin position="100"/>
        <end position="120"/>
    </location>
</feature>
<keyword evidence="5 6" id="KW-0472">Membrane</keyword>
<organism evidence="8 9">
    <name type="scientific">Cyclocybe aegerita</name>
    <name type="common">Black poplar mushroom</name>
    <name type="synonym">Agrocybe aegerita</name>
    <dbReference type="NCBI Taxonomy" id="1973307"/>
    <lineage>
        <taxon>Eukaryota</taxon>
        <taxon>Fungi</taxon>
        <taxon>Dikarya</taxon>
        <taxon>Basidiomycota</taxon>
        <taxon>Agaricomycotina</taxon>
        <taxon>Agaricomycetes</taxon>
        <taxon>Agaricomycetidae</taxon>
        <taxon>Agaricales</taxon>
        <taxon>Agaricineae</taxon>
        <taxon>Bolbitiaceae</taxon>
        <taxon>Cyclocybe</taxon>
    </lineage>
</organism>
<feature type="transmembrane region" description="Helical" evidence="6">
    <location>
        <begin position="385"/>
        <end position="409"/>
    </location>
</feature>
<dbReference type="PANTHER" id="PTHR48022:SF64">
    <property type="entry name" value="MAJOR FACILITATOR SUPERFAMILY (MFS) PROFILE DOMAIN-CONTAINING PROTEIN"/>
    <property type="match status" value="1"/>
</dbReference>
<feature type="domain" description="Major facilitator superfamily (MFS) profile" evidence="7">
    <location>
        <begin position="32"/>
        <end position="473"/>
    </location>
</feature>
<feature type="transmembrane region" description="Helical" evidence="6">
    <location>
        <begin position="70"/>
        <end position="88"/>
    </location>
</feature>
<sequence>MAPQHESHWSVVDFIHTGYWWNNRGILLLNVFLLIPLMTSVVNGLDSSLVNGLQILPDWQRYFNEPRGKTLGLLNSAQFLGNLIALPFTPFVSDIFGRRAALFFGGVIMCVGVALQAASWSVALFIGARFIIGFGLSFCQNASPLLLIELSYPTQRGKITSMFNSCWYFGSIISAWVCYGAFDHASGSEWSWRVPTLVQAFCPVIQIAVVWFMPESPRWLVSKGMESRAASVLAKYHAHGSDERDPLVMFEMAQIRHAIRMEEDINKSTSYWSLFQTPGNRKRMRIILGIAVFSQWSGNGLVSYYIDLVLEGVGVTDTKTKAVINGCLQIFNFVIALGAAMLVDFAGRRPLFIVSNSGMLATFSCWTITTALYKNLKNAAAAKATVPLIFLFYFFYDLAYTPMLIAYALEILPFRVRAKGFAIMNLTMMATVAFNQFVNPWALDAIDWWYYVIYCGWLVFELTFVFFFIVETKGRTLEETAALFDGEEQPRDLVSMAGEAAQMSMRMSRGMVLPEQEVYERKTVEDRREEYYEMKKRYRDSDGTASSTEILGRAM</sequence>
<comment type="caution">
    <text evidence="8">The sequence shown here is derived from an EMBL/GenBank/DDBJ whole genome shotgun (WGS) entry which is preliminary data.</text>
</comment>
<feature type="transmembrane region" description="Helical" evidence="6">
    <location>
        <begin position="350"/>
        <end position="373"/>
    </location>
</feature>
<dbReference type="Proteomes" id="UP000467700">
    <property type="component" value="Unassembled WGS sequence"/>
</dbReference>
<protein>
    <recommendedName>
        <fullName evidence="7">Major facilitator superfamily (MFS) profile domain-containing protein</fullName>
    </recommendedName>
</protein>
<feature type="transmembrane region" description="Helical" evidence="6">
    <location>
        <begin position="448"/>
        <end position="470"/>
    </location>
</feature>
<evidence type="ECO:0000313" key="8">
    <source>
        <dbReference type="EMBL" id="CAA7267010.1"/>
    </source>
</evidence>
<dbReference type="Gene3D" id="1.20.1250.20">
    <property type="entry name" value="MFS general substrate transporter like domains"/>
    <property type="match status" value="1"/>
</dbReference>
<feature type="transmembrane region" description="Helical" evidence="6">
    <location>
        <begin position="322"/>
        <end position="343"/>
    </location>
</feature>
<dbReference type="PANTHER" id="PTHR48022">
    <property type="entry name" value="PLASTIDIC GLUCOSE TRANSPORTER 4"/>
    <property type="match status" value="1"/>
</dbReference>
<feature type="transmembrane region" description="Helical" evidence="6">
    <location>
        <begin position="194"/>
        <end position="213"/>
    </location>
</feature>
<feature type="transmembrane region" description="Helical" evidence="6">
    <location>
        <begin position="286"/>
        <end position="306"/>
    </location>
</feature>
<evidence type="ECO:0000256" key="3">
    <source>
        <dbReference type="ARBA" id="ARBA00022692"/>
    </source>
</evidence>
<accession>A0A8S0WEL9</accession>
<dbReference type="InterPro" id="IPR005829">
    <property type="entry name" value="Sugar_transporter_CS"/>
</dbReference>
<gene>
    <name evidence="8" type="ORF">AAE3_LOCUS9349</name>
</gene>
<proteinExistence type="inferred from homology"/>
<dbReference type="EMBL" id="CACVBS010000057">
    <property type="protein sequence ID" value="CAA7267010.1"/>
    <property type="molecule type" value="Genomic_DNA"/>
</dbReference>
<dbReference type="PROSITE" id="PS00216">
    <property type="entry name" value="SUGAR_TRANSPORT_1"/>
    <property type="match status" value="1"/>
</dbReference>
<feature type="transmembrane region" description="Helical" evidence="6">
    <location>
        <begin position="126"/>
        <end position="150"/>
    </location>
</feature>
<dbReference type="OrthoDB" id="6133115at2759"/>
<reference evidence="8 9" key="1">
    <citation type="submission" date="2020-01" db="EMBL/GenBank/DDBJ databases">
        <authorList>
            <person name="Gupta K D."/>
        </authorList>
    </citation>
    <scope>NUCLEOTIDE SEQUENCE [LARGE SCALE GENOMIC DNA]</scope>
</reference>
<feature type="transmembrane region" description="Helical" evidence="6">
    <location>
        <begin position="421"/>
        <end position="442"/>
    </location>
</feature>
<comment type="similarity">
    <text evidence="2">Belongs to the major facilitator superfamily. Sugar transporter (TC 2.A.1.1) family.</text>
</comment>
<feature type="transmembrane region" description="Helical" evidence="6">
    <location>
        <begin position="162"/>
        <end position="182"/>
    </location>
</feature>